<evidence type="ECO:0000313" key="1">
    <source>
        <dbReference type="EMBL" id="GME83860.1"/>
    </source>
</evidence>
<reference evidence="1" key="1">
    <citation type="submission" date="2023-04" db="EMBL/GenBank/DDBJ databases">
        <title>Ambrosiozyma monospora NBRC 10751.</title>
        <authorList>
            <person name="Ichikawa N."/>
            <person name="Sato H."/>
            <person name="Tonouchi N."/>
        </authorList>
    </citation>
    <scope>NUCLEOTIDE SEQUENCE</scope>
    <source>
        <strain evidence="1">NBRC 10751</strain>
    </source>
</reference>
<dbReference type="EMBL" id="BSXS01005042">
    <property type="protein sequence ID" value="GME83860.1"/>
    <property type="molecule type" value="Genomic_DNA"/>
</dbReference>
<protein>
    <submittedName>
        <fullName evidence="1">Unnamed protein product</fullName>
    </submittedName>
</protein>
<sequence length="238" mass="26199">MFKTTTSFTFIALKSETPKFGVRHSAQSKKNRIPVQLLKDFHGVGVRGQIVQVKPSAMINRLHPRNGAVYLNIPGAKPVIPVVKPEDLKPVEPVISKTEEAPVVEQPQVETPMLTLEDLISVDVTQLLGTEREAIIAGIPKKLIFVNESNAKVLKNPIDLSKIKSNLIKYTSKELDGAVTQDLVSKFFDDSELALTIKNKEGAEVSVIESLGAYEVLISEGEKTLSTIRVFVNSKNEK</sequence>
<accession>A0ACB5T8Y5</accession>
<name>A0ACB5T8Y5_AMBMO</name>
<evidence type="ECO:0000313" key="2">
    <source>
        <dbReference type="Proteomes" id="UP001165064"/>
    </source>
</evidence>
<keyword evidence="2" id="KW-1185">Reference proteome</keyword>
<dbReference type="Proteomes" id="UP001165064">
    <property type="component" value="Unassembled WGS sequence"/>
</dbReference>
<proteinExistence type="predicted"/>
<comment type="caution">
    <text evidence="1">The sequence shown here is derived from an EMBL/GenBank/DDBJ whole genome shotgun (WGS) entry which is preliminary data.</text>
</comment>
<gene>
    <name evidence="1" type="ORF">Amon02_000645500</name>
</gene>
<organism evidence="1 2">
    <name type="scientific">Ambrosiozyma monospora</name>
    <name type="common">Yeast</name>
    <name type="synonym">Endomycopsis monosporus</name>
    <dbReference type="NCBI Taxonomy" id="43982"/>
    <lineage>
        <taxon>Eukaryota</taxon>
        <taxon>Fungi</taxon>
        <taxon>Dikarya</taxon>
        <taxon>Ascomycota</taxon>
        <taxon>Saccharomycotina</taxon>
        <taxon>Pichiomycetes</taxon>
        <taxon>Pichiales</taxon>
        <taxon>Pichiaceae</taxon>
        <taxon>Ambrosiozyma</taxon>
    </lineage>
</organism>